<dbReference type="InterPro" id="IPR001357">
    <property type="entry name" value="BRCT_dom"/>
</dbReference>
<proteinExistence type="predicted"/>
<dbReference type="STRING" id="218851.A0A2G5F1D4"/>
<feature type="compositionally biased region" description="Basic residues" evidence="4">
    <location>
        <begin position="357"/>
        <end position="384"/>
    </location>
</feature>
<keyword evidence="7" id="KW-1185">Reference proteome</keyword>
<dbReference type="EMBL" id="KZ305020">
    <property type="protein sequence ID" value="PIA61697.1"/>
    <property type="molecule type" value="Genomic_DNA"/>
</dbReference>
<feature type="compositionally biased region" description="Acidic residues" evidence="4">
    <location>
        <begin position="54"/>
        <end position="64"/>
    </location>
</feature>
<keyword evidence="2" id="KW-0227">DNA damage</keyword>
<feature type="domain" description="BRCT" evidence="5">
    <location>
        <begin position="879"/>
        <end position="968"/>
    </location>
</feature>
<gene>
    <name evidence="6" type="ORF">AQUCO_00300909v1</name>
</gene>
<dbReference type="InParanoid" id="A0A2G5F1D4"/>
<dbReference type="Pfam" id="PF16589">
    <property type="entry name" value="BRCT_2"/>
    <property type="match status" value="1"/>
</dbReference>
<dbReference type="Pfam" id="PF16770">
    <property type="entry name" value="RTT107_BRCT_5"/>
    <property type="match status" value="1"/>
</dbReference>
<comment type="subcellular location">
    <subcellularLocation>
        <location evidence="1">Nucleus</location>
    </subcellularLocation>
</comment>
<evidence type="ECO:0000256" key="2">
    <source>
        <dbReference type="ARBA" id="ARBA00022763"/>
    </source>
</evidence>
<feature type="compositionally biased region" description="Basic and acidic residues" evidence="4">
    <location>
        <begin position="580"/>
        <end position="597"/>
    </location>
</feature>
<dbReference type="PROSITE" id="PS50172">
    <property type="entry name" value="BRCT"/>
    <property type="match status" value="1"/>
</dbReference>
<feature type="region of interest" description="Disordered" evidence="4">
    <location>
        <begin position="149"/>
        <end position="171"/>
    </location>
</feature>
<sequence length="1103" mass="121726">MCSIDSDAETQSPSSTSQSGEEEDDDVDVDDSIALGGETQVLDFDEETQKLEYLEYDDDVDGGFDENVRTQLVDDSDGEGTDRTEVLSDGGEDGDNDSDRGFGDDNQQVGKDYVDDSDASNDTECDRSVFCRNGSGSVRKSFRSVRASLLGSGPVAPQTMTPKENSDEANSFHDNVLSRKKDHDQDDRVDGLRVSADVEVTNIDPDHNVQNNNSNMIVNNDETNCEGSRLTVRKITDKYACTNDTDIYDGSKQVPESPANDQRFAGLSYVESQEPGEFTQANALGVVDRYLEVSHVEFSQEDVSGKSLKTFSPPISRAKGTHILAKSSSGKSPVSDVKIYDWVDSYEDEECRSFSNKRKGIRSRCHGQRSVSQKKKPKHLRNNKGRCETNKPIEKEGVILNQRILGLSCPDTRIILPNVKQNDKIMQPPETCIKRNLSNDMDEQINTESLEKPSAGIRSAMDFPDAYDIGFDTQMAAEAMEALCHGDVPDKVTLHDVSEIVKCGSPRVVANSEALTKCVYVRKRVSSDSVGSGSRSKCRRKTDTEVNNNHILLQKDLKCRQIKESRSGSVVKKKSKKEKPKAEEHPSHGISANRKEDIGHGSFKSVKLKKRIGALGKLPNEDIARCDSLSISNDNIKVCERRVEQDSGSFTPIACRTRRAISLKPLTGLDSSNGSGVGKDLIDVNICVPKGRGYHLGVDAPGKLATKGKYSNSGSIQIETGQKNKLIQLESPEICGTRKEIATNDKCGLLNHSRAERTCRGISGCVKGSNLELPSIVSGGQDVLEQYIPKRKRSKTGVFARVKSSIKWGTKLDASILPYPKGAERNGKLRVTPTDVLNPSSTPRASLFNCAIATETPSNIFMGQKSGSTKTTTRASKVRKLRDMSSIRVLLSHHLEEDIIKQQQKISSRLGLSIVSSSSEATHFVADKFLRTRNMLEAIAFGRPVVTHLWLETCGKENSFVDEKTYILRDLEKEKEIGFSMPVSLARACHNQLLQGKRIFVTPNVKPSRELVSSLATAVHGQVVERFGRSAMKGDKVAEDFLVLSCEEDYATCVPLLLKRAAVYSSELLLNGIVIQKLEYERHRLFKDRGKRTDRTKRTPQSG</sequence>
<dbReference type="InterPro" id="IPR036420">
    <property type="entry name" value="BRCT_dom_sf"/>
</dbReference>
<dbReference type="AlphaFoldDB" id="A0A2G5F1D4"/>
<dbReference type="SUPFAM" id="SSF52113">
    <property type="entry name" value="BRCT domain"/>
    <property type="match status" value="1"/>
</dbReference>
<dbReference type="CDD" id="cd18432">
    <property type="entry name" value="BRCT_PAXIP1_rpt6_like"/>
    <property type="match status" value="1"/>
</dbReference>
<dbReference type="SMART" id="SM00292">
    <property type="entry name" value="BRCT"/>
    <property type="match status" value="1"/>
</dbReference>
<dbReference type="CDD" id="cd17744">
    <property type="entry name" value="BRCT_MDC1_rpt1"/>
    <property type="match status" value="1"/>
</dbReference>
<evidence type="ECO:0000259" key="5">
    <source>
        <dbReference type="PROSITE" id="PS50172"/>
    </source>
</evidence>
<dbReference type="OrthoDB" id="342264at2759"/>
<evidence type="ECO:0000256" key="1">
    <source>
        <dbReference type="ARBA" id="ARBA00004123"/>
    </source>
</evidence>
<dbReference type="Proteomes" id="UP000230069">
    <property type="component" value="Unassembled WGS sequence"/>
</dbReference>
<feature type="region of interest" description="Disordered" evidence="4">
    <location>
        <begin position="357"/>
        <end position="388"/>
    </location>
</feature>
<dbReference type="GO" id="GO:0005634">
    <property type="term" value="C:nucleus"/>
    <property type="evidence" value="ECO:0007669"/>
    <property type="project" value="UniProtKB-SubCell"/>
</dbReference>
<keyword evidence="3" id="KW-0539">Nucleus</keyword>
<feature type="compositionally biased region" description="Polar residues" evidence="4">
    <location>
        <begin position="9"/>
        <end position="19"/>
    </location>
</feature>
<accession>A0A2G5F1D4</accession>
<feature type="compositionally biased region" description="Polar residues" evidence="4">
    <location>
        <begin position="158"/>
        <end position="171"/>
    </location>
</feature>
<feature type="region of interest" description="Disordered" evidence="4">
    <location>
        <begin position="564"/>
        <end position="597"/>
    </location>
</feature>
<evidence type="ECO:0000256" key="4">
    <source>
        <dbReference type="SAM" id="MobiDB-lite"/>
    </source>
</evidence>
<name>A0A2G5F1D4_AQUCA</name>
<dbReference type="PANTHER" id="PTHR23196">
    <property type="entry name" value="PAX TRANSCRIPTION ACTIVATION DOMAIN INTERACTING PROTEIN"/>
    <property type="match status" value="1"/>
</dbReference>
<evidence type="ECO:0000256" key="3">
    <source>
        <dbReference type="ARBA" id="ARBA00023242"/>
    </source>
</evidence>
<dbReference type="InterPro" id="IPR051579">
    <property type="entry name" value="DDR_Transcriptional_Reg"/>
</dbReference>
<feature type="compositionally biased region" description="Acidic residues" evidence="4">
    <location>
        <begin position="20"/>
        <end position="31"/>
    </location>
</feature>
<feature type="region of interest" description="Disordered" evidence="4">
    <location>
        <begin position="1"/>
        <end position="130"/>
    </location>
</feature>
<dbReference type="PANTHER" id="PTHR23196:SF1">
    <property type="entry name" value="PAX-INTERACTING PROTEIN 1"/>
    <property type="match status" value="1"/>
</dbReference>
<evidence type="ECO:0000313" key="6">
    <source>
        <dbReference type="EMBL" id="PIA61697.1"/>
    </source>
</evidence>
<organism evidence="6 7">
    <name type="scientific">Aquilegia coerulea</name>
    <name type="common">Rocky mountain columbine</name>
    <dbReference type="NCBI Taxonomy" id="218851"/>
    <lineage>
        <taxon>Eukaryota</taxon>
        <taxon>Viridiplantae</taxon>
        <taxon>Streptophyta</taxon>
        <taxon>Embryophyta</taxon>
        <taxon>Tracheophyta</taxon>
        <taxon>Spermatophyta</taxon>
        <taxon>Magnoliopsida</taxon>
        <taxon>Ranunculales</taxon>
        <taxon>Ranunculaceae</taxon>
        <taxon>Thalictroideae</taxon>
        <taxon>Aquilegia</taxon>
    </lineage>
</organism>
<reference evidence="6 7" key="1">
    <citation type="submission" date="2017-09" db="EMBL/GenBank/DDBJ databases">
        <title>WGS assembly of Aquilegia coerulea Goldsmith.</title>
        <authorList>
            <person name="Hodges S."/>
            <person name="Kramer E."/>
            <person name="Nordborg M."/>
            <person name="Tomkins J."/>
            <person name="Borevitz J."/>
            <person name="Derieg N."/>
            <person name="Yan J."/>
            <person name="Mihaltcheva S."/>
            <person name="Hayes R.D."/>
            <person name="Rokhsar D."/>
        </authorList>
    </citation>
    <scope>NUCLEOTIDE SEQUENCE [LARGE SCALE GENOMIC DNA]</scope>
    <source>
        <strain evidence="7">cv. Goldsmith</strain>
    </source>
</reference>
<evidence type="ECO:0000313" key="7">
    <source>
        <dbReference type="Proteomes" id="UP000230069"/>
    </source>
</evidence>
<dbReference type="Gene3D" id="3.40.50.10190">
    <property type="entry name" value="BRCT domain"/>
    <property type="match status" value="2"/>
</dbReference>
<dbReference type="GO" id="GO:0006974">
    <property type="term" value="P:DNA damage response"/>
    <property type="evidence" value="ECO:0007669"/>
    <property type="project" value="UniProtKB-KW"/>
</dbReference>
<protein>
    <recommendedName>
        <fullName evidence="5">BRCT domain-containing protein</fullName>
    </recommendedName>
</protein>